<evidence type="ECO:0000313" key="5">
    <source>
        <dbReference type="Proteomes" id="UP001470230"/>
    </source>
</evidence>
<feature type="region of interest" description="Disordered" evidence="1">
    <location>
        <begin position="850"/>
        <end position="874"/>
    </location>
</feature>
<comment type="caution">
    <text evidence="4">The sequence shown here is derived from an EMBL/GenBank/DDBJ whole genome shotgun (WGS) entry which is preliminary data.</text>
</comment>
<sequence length="1084" mass="123078">MLFAFFFVSVFSFQPPSARKFENTFCICKGNETYCSRMCRDFHRINTFSGKKIYEAINDIDPSEVIYFLVAGSTFDDTENMPIFNLTRFQHRSFVVEPASPLDRESIILYPGHLDADLSHTFRNLNIYLDDKGTYDFYYLKLRNCEFYCTDSDDIDFEQDIIDTDFESIYGMPIHIFRSPTLGATIVLNRTVSDIEFWDDYTLVFKSTNPQTKNKTEASFSFSQIRSRIGNSTIKLSSPKINMTFHSYPDNEEFFPKLTFEMRRTSSIYFDFPIDGDFHESMNLEDRITFKHSTYGLYIYSREGTLAPTFKHEGTGPFLRNDKPVVYHDTYCLCNNETLGKAKCEEKCGSTPFVPFSEIEYTVIGNYKDSLKYIIAGSDDTNKNEDNVKVVKSMPVFDIEHFKDKNLTVYGMTKNEHIRIIGDTTDDPTDDVGYHRFSSITIHTIDSFSFPDVTLYNIVFAFDESGAQKANKTANEIANLGFLNTTHLEIDYTSLKQVQSKKIPIIAPLYGFEVHTTNILKGDFPLKIINKTTVQVAEVIIPIRSHTLFELYCGGSLSIQLDPTFPNTVNDFPKTKIVLEGDENSINFIGKWDEHLSTLTSKIIAYHGDNPLYSYGDFDGTKSKFNPPAIAHDGTGAYYVNGLLTNYHSCYCICEGTLCEDYCKKYAEDAPIVNFSESSISATAIGNPTRMIEYVIVGSGEAFGRRPFFGLHDYQYRSFMITNGDSETKQYISIEGALDDPDAISSVSHIFRNINIMLANPGYYTFNNLELYNCDFEKYTPSSTGSSSAKLLDSKTFHLRQYGMRADLHSLRSLQDNKLLSPCSLYLTVDGDHDLTMISIEDTNIVKLHSNSAHDDDDDKNGKNTKSDEPITIDSSHLIDNGPTYISHVGNSYDNPLIVRWNARDSIFHHDDIPLMNIDVSGTDGDEAFIQFDGRSWTDKFHNLTSRITVIHGLLDIHIMTPVKDLQEHHFSGQPPHVNLVGDADYYINDIKQISIFSPGNHNLDGDNDEIDTRSRTKTTMIIFGLIIAGFVIALIVFLKTPKGDNDMPKMRIVPQHDTQEDDQLASYLNVDDDDSNAQFKSAN</sequence>
<feature type="signal peptide" evidence="3">
    <location>
        <begin position="1"/>
        <end position="18"/>
    </location>
</feature>
<gene>
    <name evidence="4" type="ORF">M9Y10_001043</name>
</gene>
<name>A0ABR2L5Y1_9EUKA</name>
<reference evidence="4 5" key="1">
    <citation type="submission" date="2024-04" db="EMBL/GenBank/DDBJ databases">
        <title>Tritrichomonas musculus Genome.</title>
        <authorList>
            <person name="Alves-Ferreira E."/>
            <person name="Grigg M."/>
            <person name="Lorenzi H."/>
            <person name="Galac M."/>
        </authorList>
    </citation>
    <scope>NUCLEOTIDE SEQUENCE [LARGE SCALE GENOMIC DNA]</scope>
    <source>
        <strain evidence="4 5">EAF2021</strain>
    </source>
</reference>
<accession>A0ABR2L5Y1</accession>
<feature type="compositionally biased region" description="Basic and acidic residues" evidence="1">
    <location>
        <begin position="860"/>
        <end position="869"/>
    </location>
</feature>
<dbReference type="EMBL" id="JAPFFF010000001">
    <property type="protein sequence ID" value="KAK8898751.1"/>
    <property type="molecule type" value="Genomic_DNA"/>
</dbReference>
<dbReference type="Proteomes" id="UP001470230">
    <property type="component" value="Unassembled WGS sequence"/>
</dbReference>
<evidence type="ECO:0000313" key="4">
    <source>
        <dbReference type="EMBL" id="KAK8898751.1"/>
    </source>
</evidence>
<protein>
    <submittedName>
        <fullName evidence="4">Uncharacterized protein</fullName>
    </submittedName>
</protein>
<keyword evidence="3" id="KW-0732">Signal</keyword>
<feature type="chain" id="PRO_5046738408" evidence="3">
    <location>
        <begin position="19"/>
        <end position="1084"/>
    </location>
</feature>
<keyword evidence="2" id="KW-0472">Membrane</keyword>
<evidence type="ECO:0000256" key="2">
    <source>
        <dbReference type="SAM" id="Phobius"/>
    </source>
</evidence>
<proteinExistence type="predicted"/>
<evidence type="ECO:0000256" key="3">
    <source>
        <dbReference type="SAM" id="SignalP"/>
    </source>
</evidence>
<organism evidence="4 5">
    <name type="scientific">Tritrichomonas musculus</name>
    <dbReference type="NCBI Taxonomy" id="1915356"/>
    <lineage>
        <taxon>Eukaryota</taxon>
        <taxon>Metamonada</taxon>
        <taxon>Parabasalia</taxon>
        <taxon>Tritrichomonadida</taxon>
        <taxon>Tritrichomonadidae</taxon>
        <taxon>Tritrichomonas</taxon>
    </lineage>
</organism>
<keyword evidence="2" id="KW-0812">Transmembrane</keyword>
<feature type="transmembrane region" description="Helical" evidence="2">
    <location>
        <begin position="1021"/>
        <end position="1039"/>
    </location>
</feature>
<evidence type="ECO:0000256" key="1">
    <source>
        <dbReference type="SAM" id="MobiDB-lite"/>
    </source>
</evidence>
<keyword evidence="5" id="KW-1185">Reference proteome</keyword>
<keyword evidence="2" id="KW-1133">Transmembrane helix</keyword>